<keyword evidence="3" id="KW-0433">Leucine-rich repeat</keyword>
<keyword evidence="6" id="KW-0067">ATP-binding</keyword>
<accession>A0A665TQ96</accession>
<evidence type="ECO:0000256" key="2">
    <source>
        <dbReference type="ARBA" id="ARBA00022490"/>
    </source>
</evidence>
<dbReference type="Pfam" id="PF17779">
    <property type="entry name" value="WHD_NOD2"/>
    <property type="match status" value="1"/>
</dbReference>
<evidence type="ECO:0000256" key="5">
    <source>
        <dbReference type="ARBA" id="ARBA00022741"/>
    </source>
</evidence>
<evidence type="ECO:0000313" key="10">
    <source>
        <dbReference type="Proteomes" id="UP000472264"/>
    </source>
</evidence>
<comment type="subcellular location">
    <subcellularLocation>
        <location evidence="1">Cytoplasm</location>
    </subcellularLocation>
</comment>
<dbReference type="InterPro" id="IPR001611">
    <property type="entry name" value="Leu-rich_rpt"/>
</dbReference>
<organism evidence="9 10">
    <name type="scientific">Echeneis naucrates</name>
    <name type="common">Live sharksucker</name>
    <dbReference type="NCBI Taxonomy" id="173247"/>
    <lineage>
        <taxon>Eukaryota</taxon>
        <taxon>Metazoa</taxon>
        <taxon>Chordata</taxon>
        <taxon>Craniata</taxon>
        <taxon>Vertebrata</taxon>
        <taxon>Euteleostomi</taxon>
        <taxon>Actinopterygii</taxon>
        <taxon>Neopterygii</taxon>
        <taxon>Teleostei</taxon>
        <taxon>Neoteleostei</taxon>
        <taxon>Acanthomorphata</taxon>
        <taxon>Carangaria</taxon>
        <taxon>Carangiformes</taxon>
        <taxon>Echeneidae</taxon>
        <taxon>Echeneis</taxon>
    </lineage>
</organism>
<keyword evidence="10" id="KW-1185">Reference proteome</keyword>
<keyword evidence="4" id="KW-0677">Repeat</keyword>
<dbReference type="PROSITE" id="PS50837">
    <property type="entry name" value="NACHT"/>
    <property type="match status" value="1"/>
</dbReference>
<keyword evidence="5" id="KW-0547">Nucleotide-binding</keyword>
<name>A0A665TQ96_ECHNA</name>
<proteinExistence type="predicted"/>
<dbReference type="PANTHER" id="PTHR24106">
    <property type="entry name" value="NACHT, LRR AND CARD DOMAINS-CONTAINING"/>
    <property type="match status" value="1"/>
</dbReference>
<dbReference type="FunFam" id="3.40.50.300:FF:001524">
    <property type="entry name" value="Si:dkey-126g1.7"/>
    <property type="match status" value="1"/>
</dbReference>
<dbReference type="Pfam" id="PF05729">
    <property type="entry name" value="NACHT"/>
    <property type="match status" value="1"/>
</dbReference>
<evidence type="ECO:0000256" key="7">
    <source>
        <dbReference type="SAM" id="MobiDB-lite"/>
    </source>
</evidence>
<dbReference type="GO" id="GO:0005737">
    <property type="term" value="C:cytoplasm"/>
    <property type="evidence" value="ECO:0007669"/>
    <property type="project" value="UniProtKB-SubCell"/>
</dbReference>
<dbReference type="InterPro" id="IPR032675">
    <property type="entry name" value="LRR_dom_sf"/>
</dbReference>
<feature type="domain" description="NACHT" evidence="8">
    <location>
        <begin position="126"/>
        <end position="260"/>
    </location>
</feature>
<dbReference type="GO" id="GO:0005524">
    <property type="term" value="F:ATP binding"/>
    <property type="evidence" value="ECO:0007669"/>
    <property type="project" value="UniProtKB-KW"/>
</dbReference>
<dbReference type="SMART" id="SM01288">
    <property type="entry name" value="FISNA"/>
    <property type="match status" value="1"/>
</dbReference>
<evidence type="ECO:0000259" key="8">
    <source>
        <dbReference type="PROSITE" id="PS50837"/>
    </source>
</evidence>
<feature type="region of interest" description="Disordered" evidence="7">
    <location>
        <begin position="1"/>
        <end position="37"/>
    </location>
</feature>
<keyword evidence="2" id="KW-0963">Cytoplasm</keyword>
<sequence length="635" mass="72283">MKRSLSPDYPQFIKNEDDEVDEKQEEKRKRKEEEKGRSREAFLKITVNFLKRMKQEELADCLQRNPTLLNQIYTELYITEGGTGEVNEEHEVRQIETASRKQDRAETSIRQEDIFKPPPGRDQPIRTVMTKGVAGIGKTVLTQKFTLDWAEDKANQDIEFTFPFTFRELNVLKEKKFSLVELVHLFFTETKEAGMCSFDQFQVVFIFDGLDECRLPLDFHNTEVLTDPTESTSVDVLLTNLIRGKLLPSARLWITTRPAAANHIPPQCVDMVTEVRGFNDPQKEEYFRKRFRHEEQASRIISHIKTSRSLHIMCHIPVFCWITATVLEEVLKTREGGELPKTLTEMYIHFLVVQSKVKNNRKMIKSLGKLAFEQLQKGNLIFYESDLTECGIDIRAASVYSGVLTQIFKEETGLYQDKVFCFVHLSVQEFLAALHTGSKTRLYQSAVDKALQSPNGHLDLFLRFLLGLSLQTNQTLLRGLVTQTGSSLETNQKTVQYIKTKISEDLSAEKSVNLFHCLNELNDGSLVEEIQQSLRSGRLSTDKLSPAQWSALVFILLLLPVVKASNKVLLSLCNLSDRSCEALSSVLSSQSSSLRDLDLSNNNLQDSGVKLLSAGLKSPHCQLKGLRLVYNCINS</sequence>
<reference evidence="9" key="1">
    <citation type="submission" date="2021-04" db="EMBL/GenBank/DDBJ databases">
        <authorList>
            <consortium name="Wellcome Sanger Institute Data Sharing"/>
        </authorList>
    </citation>
    <scope>NUCLEOTIDE SEQUENCE [LARGE SCALE GENOMIC DNA]</scope>
</reference>
<dbReference type="SMART" id="SM00368">
    <property type="entry name" value="LRR_RI"/>
    <property type="match status" value="1"/>
</dbReference>
<dbReference type="PROSITE" id="PS51450">
    <property type="entry name" value="LRR"/>
    <property type="match status" value="1"/>
</dbReference>
<evidence type="ECO:0000256" key="6">
    <source>
        <dbReference type="ARBA" id="ARBA00022840"/>
    </source>
</evidence>
<evidence type="ECO:0000256" key="1">
    <source>
        <dbReference type="ARBA" id="ARBA00004496"/>
    </source>
</evidence>
<dbReference type="InterPro" id="IPR041075">
    <property type="entry name" value="NOD1/2_WH"/>
</dbReference>
<dbReference type="Pfam" id="PF17776">
    <property type="entry name" value="NLRC4_HD2"/>
    <property type="match status" value="1"/>
</dbReference>
<dbReference type="Gene3D" id="3.80.10.10">
    <property type="entry name" value="Ribonuclease Inhibitor"/>
    <property type="match status" value="1"/>
</dbReference>
<dbReference type="Proteomes" id="UP000472264">
    <property type="component" value="Chromosome 2"/>
</dbReference>
<evidence type="ECO:0000256" key="3">
    <source>
        <dbReference type="ARBA" id="ARBA00022614"/>
    </source>
</evidence>
<dbReference type="AlphaFoldDB" id="A0A665TQ96"/>
<dbReference type="InterPro" id="IPR027417">
    <property type="entry name" value="P-loop_NTPase"/>
</dbReference>
<dbReference type="Pfam" id="PF14484">
    <property type="entry name" value="FISNA"/>
    <property type="match status" value="1"/>
</dbReference>
<evidence type="ECO:0000313" key="9">
    <source>
        <dbReference type="Ensembl" id="ENSENLP00000009062.1"/>
    </source>
</evidence>
<dbReference type="Ensembl" id="ENSENLT00000009502.1">
    <property type="protein sequence ID" value="ENSENLP00000009062.1"/>
    <property type="gene ID" value="ENSENLG00000004415.1"/>
</dbReference>
<evidence type="ECO:0000256" key="4">
    <source>
        <dbReference type="ARBA" id="ARBA00022737"/>
    </source>
</evidence>
<dbReference type="InterPro" id="IPR041267">
    <property type="entry name" value="NLRP_HD2"/>
</dbReference>
<feature type="compositionally biased region" description="Basic and acidic residues" evidence="7">
    <location>
        <begin position="24"/>
        <end position="37"/>
    </location>
</feature>
<dbReference type="Gene3D" id="3.40.50.300">
    <property type="entry name" value="P-loop containing nucleotide triphosphate hydrolases"/>
    <property type="match status" value="1"/>
</dbReference>
<dbReference type="SUPFAM" id="SSF52047">
    <property type="entry name" value="RNI-like"/>
    <property type="match status" value="1"/>
</dbReference>
<dbReference type="InterPro" id="IPR029495">
    <property type="entry name" value="NACHT-assoc"/>
</dbReference>
<protein>
    <recommendedName>
        <fullName evidence="8">NACHT domain-containing protein</fullName>
    </recommendedName>
</protein>
<reference evidence="9" key="3">
    <citation type="submission" date="2025-09" db="UniProtKB">
        <authorList>
            <consortium name="Ensembl"/>
        </authorList>
    </citation>
    <scope>IDENTIFICATION</scope>
</reference>
<dbReference type="InterPro" id="IPR007111">
    <property type="entry name" value="NACHT_NTPase"/>
</dbReference>
<reference evidence="9" key="2">
    <citation type="submission" date="2025-08" db="UniProtKB">
        <authorList>
            <consortium name="Ensembl"/>
        </authorList>
    </citation>
    <scope>IDENTIFICATION</scope>
</reference>
<dbReference type="InterPro" id="IPR051261">
    <property type="entry name" value="NLR"/>
</dbReference>